<dbReference type="AlphaFoldDB" id="A0AAV9QI79"/>
<feature type="region of interest" description="Disordered" evidence="1">
    <location>
        <begin position="1"/>
        <end position="48"/>
    </location>
</feature>
<protein>
    <recommendedName>
        <fullName evidence="4">Conidiation-specific protein 10</fullName>
    </recommendedName>
</protein>
<sequence length="110" mass="11474">MLFKQSGYKPRTLSGASAASSDSSSSAGSPPKAGDGNGSESSSFETAGPAVCAGAAGRHRYNEEMKFAGLNGMKRGSIDESRPHYADYADQKRGSPGMLQGMWNTFTRGT</sequence>
<reference evidence="2 3" key="1">
    <citation type="submission" date="2023-06" db="EMBL/GenBank/DDBJ databases">
        <title>Black Yeasts Isolated from many extreme environments.</title>
        <authorList>
            <person name="Coleine C."/>
            <person name="Stajich J.E."/>
            <person name="Selbmann L."/>
        </authorList>
    </citation>
    <scope>NUCLEOTIDE SEQUENCE [LARGE SCALE GENOMIC DNA]</scope>
    <source>
        <strain evidence="2 3">CCFEE 5887</strain>
    </source>
</reference>
<keyword evidence="3" id="KW-1185">Reference proteome</keyword>
<gene>
    <name evidence="2" type="ORF">LTR25_002235</name>
</gene>
<name>A0AAV9QI79_9PEZI</name>
<dbReference type="Proteomes" id="UP001345827">
    <property type="component" value="Unassembled WGS sequence"/>
</dbReference>
<feature type="compositionally biased region" description="Low complexity" evidence="1">
    <location>
        <begin position="14"/>
        <end position="34"/>
    </location>
</feature>
<dbReference type="EMBL" id="JAXLQG010000003">
    <property type="protein sequence ID" value="KAK5542350.1"/>
    <property type="molecule type" value="Genomic_DNA"/>
</dbReference>
<evidence type="ECO:0000256" key="1">
    <source>
        <dbReference type="SAM" id="MobiDB-lite"/>
    </source>
</evidence>
<evidence type="ECO:0000313" key="3">
    <source>
        <dbReference type="Proteomes" id="UP001345827"/>
    </source>
</evidence>
<evidence type="ECO:0000313" key="2">
    <source>
        <dbReference type="EMBL" id="KAK5542350.1"/>
    </source>
</evidence>
<evidence type="ECO:0008006" key="4">
    <source>
        <dbReference type="Google" id="ProtNLM"/>
    </source>
</evidence>
<organism evidence="2 3">
    <name type="scientific">Vermiconidia calcicola</name>
    <dbReference type="NCBI Taxonomy" id="1690605"/>
    <lineage>
        <taxon>Eukaryota</taxon>
        <taxon>Fungi</taxon>
        <taxon>Dikarya</taxon>
        <taxon>Ascomycota</taxon>
        <taxon>Pezizomycotina</taxon>
        <taxon>Dothideomycetes</taxon>
        <taxon>Dothideomycetidae</taxon>
        <taxon>Mycosphaerellales</taxon>
        <taxon>Extremaceae</taxon>
        <taxon>Vermiconidia</taxon>
    </lineage>
</organism>
<comment type="caution">
    <text evidence="2">The sequence shown here is derived from an EMBL/GenBank/DDBJ whole genome shotgun (WGS) entry which is preliminary data.</text>
</comment>
<proteinExistence type="predicted"/>
<accession>A0AAV9QI79</accession>